<feature type="transmembrane region" description="Helical" evidence="1">
    <location>
        <begin position="338"/>
        <end position="364"/>
    </location>
</feature>
<dbReference type="RefSeq" id="WP_243815635.1">
    <property type="nucleotide sequence ID" value="NZ_CP091957.1"/>
</dbReference>
<keyword evidence="1" id="KW-0472">Membrane</keyword>
<accession>A0AAE9GBN1</accession>
<evidence type="ECO:0000313" key="2">
    <source>
        <dbReference type="EMBL" id="UOG57096.1"/>
    </source>
</evidence>
<dbReference type="EMBL" id="CP091957">
    <property type="protein sequence ID" value="UOG57096.1"/>
    <property type="molecule type" value="Genomic_DNA"/>
</dbReference>
<dbReference type="Pfam" id="PF13795">
    <property type="entry name" value="HupE_UreJ_2"/>
    <property type="match status" value="2"/>
</dbReference>
<dbReference type="InterPro" id="IPR032809">
    <property type="entry name" value="Put_HupE_UreJ"/>
</dbReference>
<name>A0AAE9GBN1_9LEPT</name>
<protein>
    <submittedName>
        <fullName evidence="2">HupE/UreJ family protein</fullName>
    </submittedName>
</protein>
<sequence length="402" mass="45882">MKKIIYFISIFFFSKEIFSHNRSESFSVWKVDKNILSGVITVPIREATKIPFLDGETGDLSDHFVSYIRPHVVVRSGDKECFLSTPIRPLKSNSAFIRLEMIFQCENSPPDFMIYTGFYAPSHLHYSRLSFEDGNISENLFQSKRTEWSFKKESVFQSSSFFGFVVAGVEHIGTGADHIVFLLAVLLASKHWKEVLFSITGFTLGHSFTLSIATLGKIKPDTSGIEAFIGLTILIVTAKYMLAVKKDRSQIPFWIAFVPLIVGWIVWSLEIRETHILFAYIGMSFFTFCYLSFNRYITDSRAKVLYLGISTFAFGMIHGFGFAGFLLETGLDRNHLLIPLLGFNLGVEIGQLILIGLVFVIIWCLFRKIKPEFKELVLLCLLFLLATLGAYWFFQRSFEIHS</sequence>
<feature type="transmembrane region" description="Helical" evidence="1">
    <location>
        <begin position="275"/>
        <end position="293"/>
    </location>
</feature>
<evidence type="ECO:0000256" key="1">
    <source>
        <dbReference type="SAM" id="Phobius"/>
    </source>
</evidence>
<keyword evidence="1" id="KW-0812">Transmembrane</keyword>
<feature type="transmembrane region" description="Helical" evidence="1">
    <location>
        <begin position="251"/>
        <end position="269"/>
    </location>
</feature>
<feature type="transmembrane region" description="Helical" evidence="1">
    <location>
        <begin position="195"/>
        <end position="215"/>
    </location>
</feature>
<reference evidence="2" key="1">
    <citation type="submission" date="2022-02" db="EMBL/GenBank/DDBJ databases">
        <title>The genetically variable rfb locus in Leptospira is a mobile cassette and a molecular signature of serovar identity.</title>
        <authorList>
            <person name="Nieves C."/>
            <person name="Vincent A.T."/>
            <person name="Zarantonelli L."/>
            <person name="Picardeau M."/>
            <person name="Veyrier F.J."/>
            <person name="Buschiazzo A."/>
        </authorList>
    </citation>
    <scope>NUCLEOTIDE SEQUENCE</scope>
    <source>
        <strain evidence="2">IP1512017</strain>
    </source>
</reference>
<feature type="transmembrane region" description="Helical" evidence="1">
    <location>
        <begin position="305"/>
        <end position="326"/>
    </location>
</feature>
<feature type="transmembrane region" description="Helical" evidence="1">
    <location>
        <begin position="161"/>
        <end position="188"/>
    </location>
</feature>
<keyword evidence="1" id="KW-1133">Transmembrane helix</keyword>
<dbReference type="Proteomes" id="UP000829829">
    <property type="component" value="Chromosome 1"/>
</dbReference>
<feature type="transmembrane region" description="Helical" evidence="1">
    <location>
        <begin position="227"/>
        <end position="244"/>
    </location>
</feature>
<organism evidence="2 3">
    <name type="scientific">Leptospira noguchii</name>
    <dbReference type="NCBI Taxonomy" id="28182"/>
    <lineage>
        <taxon>Bacteria</taxon>
        <taxon>Pseudomonadati</taxon>
        <taxon>Spirochaetota</taxon>
        <taxon>Spirochaetia</taxon>
        <taxon>Leptospirales</taxon>
        <taxon>Leptospiraceae</taxon>
        <taxon>Leptospira</taxon>
    </lineage>
</organism>
<proteinExistence type="predicted"/>
<feature type="transmembrane region" description="Helical" evidence="1">
    <location>
        <begin position="376"/>
        <end position="394"/>
    </location>
</feature>
<gene>
    <name evidence="2" type="ORF">MAL03_02510</name>
</gene>
<dbReference type="AlphaFoldDB" id="A0AAE9GBN1"/>
<evidence type="ECO:0000313" key="3">
    <source>
        <dbReference type="Proteomes" id="UP000829829"/>
    </source>
</evidence>